<reference evidence="2 3" key="1">
    <citation type="submission" date="2020-08" db="EMBL/GenBank/DDBJ databases">
        <title>A Genomic Blueprint of the Chicken Gut Microbiome.</title>
        <authorList>
            <person name="Gilroy R."/>
            <person name="Ravi A."/>
            <person name="Getino M."/>
            <person name="Pursley I."/>
            <person name="Horton D.L."/>
            <person name="Alikhan N.-F."/>
            <person name="Baker D."/>
            <person name="Gharbi K."/>
            <person name="Hall N."/>
            <person name="Watson M."/>
            <person name="Adriaenssens E.M."/>
            <person name="Foster-Nyarko E."/>
            <person name="Jarju S."/>
            <person name="Secka A."/>
            <person name="Antonio M."/>
            <person name="Oren A."/>
            <person name="Chaudhuri R."/>
            <person name="La Ragione R.M."/>
            <person name="Hildebrand F."/>
            <person name="Pallen M.J."/>
        </authorList>
    </citation>
    <scope>NUCLEOTIDE SEQUENCE [LARGE SCALE GENOMIC DNA]</scope>
    <source>
        <strain evidence="2 3">Sa2YVA2</strain>
    </source>
</reference>
<evidence type="ECO:0000313" key="3">
    <source>
        <dbReference type="Proteomes" id="UP000626786"/>
    </source>
</evidence>
<evidence type="ECO:0000313" key="2">
    <source>
        <dbReference type="EMBL" id="MBD7983667.1"/>
    </source>
</evidence>
<dbReference type="RefSeq" id="WP_191693376.1">
    <property type="nucleotide sequence ID" value="NZ_JACSQN010000003.1"/>
</dbReference>
<keyword evidence="1" id="KW-1133">Transmembrane helix</keyword>
<keyword evidence="1" id="KW-0812">Transmembrane</keyword>
<gene>
    <name evidence="2" type="ORF">H9649_03650</name>
</gene>
<keyword evidence="3" id="KW-1185">Reference proteome</keyword>
<feature type="transmembrane region" description="Helical" evidence="1">
    <location>
        <begin position="73"/>
        <end position="93"/>
    </location>
</feature>
<accession>A0ABR8U6L9</accession>
<organism evidence="2 3">
    <name type="scientific">Sporosarcina quadrami</name>
    <dbReference type="NCBI Taxonomy" id="2762234"/>
    <lineage>
        <taxon>Bacteria</taxon>
        <taxon>Bacillati</taxon>
        <taxon>Bacillota</taxon>
        <taxon>Bacilli</taxon>
        <taxon>Bacillales</taxon>
        <taxon>Caryophanaceae</taxon>
        <taxon>Sporosarcina</taxon>
    </lineage>
</organism>
<evidence type="ECO:0000256" key="1">
    <source>
        <dbReference type="SAM" id="Phobius"/>
    </source>
</evidence>
<dbReference type="EMBL" id="JACSQN010000003">
    <property type="protein sequence ID" value="MBD7983667.1"/>
    <property type="molecule type" value="Genomic_DNA"/>
</dbReference>
<dbReference type="Proteomes" id="UP000626786">
    <property type="component" value="Unassembled WGS sequence"/>
</dbReference>
<proteinExistence type="predicted"/>
<sequence length="134" mass="15750">MFKVIILILFLISMYLLLLKEKRVVRVLLILYFTLLSVLFLTGISKITEKYHLYQGPVPDEGFRVLGDWVGTFSYFFIIPVFVVVSCVTFKLAKRIIQNNRVRIVVYLLWLMFLLAVSFISFFIFTLIFYGFAP</sequence>
<keyword evidence="1" id="KW-0472">Membrane</keyword>
<protein>
    <submittedName>
        <fullName evidence="2">Uncharacterized protein</fullName>
    </submittedName>
</protein>
<name>A0ABR8U6L9_9BACL</name>
<comment type="caution">
    <text evidence="2">The sequence shown here is derived from an EMBL/GenBank/DDBJ whole genome shotgun (WGS) entry which is preliminary data.</text>
</comment>
<feature type="transmembrane region" description="Helical" evidence="1">
    <location>
        <begin position="105"/>
        <end position="132"/>
    </location>
</feature>
<feature type="transmembrane region" description="Helical" evidence="1">
    <location>
        <begin position="24"/>
        <end position="44"/>
    </location>
</feature>